<sequence length="183" mass="20386">MHWNTLQSAFLDALFQMIGPKLSTQATNTQARHLTQVDNLVKRNILNNVPGHLQITLETFFTRLLGCVLYLLQLVELSTSSLPHLLPVEVHVKRVTSTCFLLRGELVPVLSETLLGGSIFEAESVRGNSATIKVIPSTQYQFRQEPFGARDTGETSQHPLSSNSVEILLLHKIDHATNSDLFL</sequence>
<name>A0AAD6DP46_9EURO</name>
<comment type="caution">
    <text evidence="1">The sequence shown here is derived from an EMBL/GenBank/DDBJ whole genome shotgun (WGS) entry which is preliminary data.</text>
</comment>
<proteinExistence type="predicted"/>
<dbReference type="Proteomes" id="UP001216150">
    <property type="component" value="Unassembled WGS sequence"/>
</dbReference>
<organism evidence="1 2">
    <name type="scientific">Penicillium hetheringtonii</name>
    <dbReference type="NCBI Taxonomy" id="911720"/>
    <lineage>
        <taxon>Eukaryota</taxon>
        <taxon>Fungi</taxon>
        <taxon>Dikarya</taxon>
        <taxon>Ascomycota</taxon>
        <taxon>Pezizomycotina</taxon>
        <taxon>Eurotiomycetes</taxon>
        <taxon>Eurotiomycetidae</taxon>
        <taxon>Eurotiales</taxon>
        <taxon>Aspergillaceae</taxon>
        <taxon>Penicillium</taxon>
    </lineage>
</organism>
<protein>
    <submittedName>
        <fullName evidence="1">Uncharacterized protein</fullName>
    </submittedName>
</protein>
<evidence type="ECO:0000313" key="2">
    <source>
        <dbReference type="Proteomes" id="UP001216150"/>
    </source>
</evidence>
<dbReference type="AlphaFoldDB" id="A0AAD6DP46"/>
<reference evidence="1 2" key="1">
    <citation type="journal article" date="2023" name="IMA Fungus">
        <title>Comparative genomic study of the Penicillium genus elucidates a diverse pangenome and 15 lateral gene transfer events.</title>
        <authorList>
            <person name="Petersen C."/>
            <person name="Sorensen T."/>
            <person name="Nielsen M.R."/>
            <person name="Sondergaard T.E."/>
            <person name="Sorensen J.L."/>
            <person name="Fitzpatrick D.A."/>
            <person name="Frisvad J.C."/>
            <person name="Nielsen K.L."/>
        </authorList>
    </citation>
    <scope>NUCLEOTIDE SEQUENCE [LARGE SCALE GENOMIC DNA]</scope>
    <source>
        <strain evidence="1 2">IBT 29057</strain>
    </source>
</reference>
<dbReference type="EMBL" id="JAQJAC010000003">
    <property type="protein sequence ID" value="KAJ5589836.1"/>
    <property type="molecule type" value="Genomic_DNA"/>
</dbReference>
<gene>
    <name evidence="1" type="ORF">N7450_003808</name>
</gene>
<accession>A0AAD6DP46</accession>
<keyword evidence="2" id="KW-1185">Reference proteome</keyword>
<evidence type="ECO:0000313" key="1">
    <source>
        <dbReference type="EMBL" id="KAJ5589836.1"/>
    </source>
</evidence>